<evidence type="ECO:0000256" key="1">
    <source>
        <dbReference type="SAM" id="SignalP"/>
    </source>
</evidence>
<gene>
    <name evidence="2" type="ORF">THASP1DRAFT_24198</name>
</gene>
<sequence>MKTSQHFALLAMAAMLIVGVAADSKQVEKKDASQVMYAPSGTASAAGGAPSQVLYAPILPVEPVAPVAPVAPVPVAPAPEQAPNTVVVSTTTTEVVTETASPTSGAANLDASGNGMLGLAAVGAAYAGYALF</sequence>
<reference evidence="3" key="1">
    <citation type="journal article" date="2018" name="Nat. Microbiol.">
        <title>Leveraging single-cell genomics to expand the fungal tree of life.</title>
        <authorList>
            <person name="Ahrendt S.R."/>
            <person name="Quandt C.A."/>
            <person name="Ciobanu D."/>
            <person name="Clum A."/>
            <person name="Salamov A."/>
            <person name="Andreopoulos B."/>
            <person name="Cheng J.F."/>
            <person name="Woyke T."/>
            <person name="Pelin A."/>
            <person name="Henrissat B."/>
            <person name="Reynolds N.K."/>
            <person name="Benny G.L."/>
            <person name="Smith M.E."/>
            <person name="James T.Y."/>
            <person name="Grigoriev I.V."/>
        </authorList>
    </citation>
    <scope>NUCLEOTIDE SEQUENCE [LARGE SCALE GENOMIC DNA]</scope>
    <source>
        <strain evidence="3">RSA 1356</strain>
    </source>
</reference>
<dbReference type="EMBL" id="KZ992684">
    <property type="protein sequence ID" value="RKP07696.1"/>
    <property type="molecule type" value="Genomic_DNA"/>
</dbReference>
<evidence type="ECO:0000313" key="2">
    <source>
        <dbReference type="EMBL" id="RKP07696.1"/>
    </source>
</evidence>
<name>A0A4P9XNY7_9FUNG</name>
<dbReference type="Proteomes" id="UP000271241">
    <property type="component" value="Unassembled WGS sequence"/>
</dbReference>
<evidence type="ECO:0000313" key="3">
    <source>
        <dbReference type="Proteomes" id="UP000271241"/>
    </source>
</evidence>
<feature type="signal peptide" evidence="1">
    <location>
        <begin position="1"/>
        <end position="22"/>
    </location>
</feature>
<accession>A0A4P9XNY7</accession>
<feature type="chain" id="PRO_5020379591" evidence="1">
    <location>
        <begin position="23"/>
        <end position="132"/>
    </location>
</feature>
<keyword evidence="3" id="KW-1185">Reference proteome</keyword>
<dbReference type="AlphaFoldDB" id="A0A4P9XNY7"/>
<organism evidence="2 3">
    <name type="scientific">Thamnocephalis sphaerospora</name>
    <dbReference type="NCBI Taxonomy" id="78915"/>
    <lineage>
        <taxon>Eukaryota</taxon>
        <taxon>Fungi</taxon>
        <taxon>Fungi incertae sedis</taxon>
        <taxon>Zoopagomycota</taxon>
        <taxon>Zoopagomycotina</taxon>
        <taxon>Zoopagomycetes</taxon>
        <taxon>Zoopagales</taxon>
        <taxon>Sigmoideomycetaceae</taxon>
        <taxon>Thamnocephalis</taxon>
    </lineage>
</organism>
<proteinExistence type="predicted"/>
<keyword evidence="1" id="KW-0732">Signal</keyword>
<protein>
    <submittedName>
        <fullName evidence="2">Uncharacterized protein</fullName>
    </submittedName>
</protein>